<evidence type="ECO:0000313" key="4">
    <source>
        <dbReference type="Proteomes" id="UP000838412"/>
    </source>
</evidence>
<gene>
    <name evidence="3" type="primary">ZNF451</name>
    <name evidence="3" type="ORF">BLAG_LOCUS12163</name>
</gene>
<keyword evidence="4" id="KW-1185">Reference proteome</keyword>
<feature type="region of interest" description="Disordered" evidence="1">
    <location>
        <begin position="627"/>
        <end position="697"/>
    </location>
</feature>
<feature type="region of interest" description="Disordered" evidence="1">
    <location>
        <begin position="777"/>
        <end position="800"/>
    </location>
</feature>
<feature type="compositionally biased region" description="Polar residues" evidence="1">
    <location>
        <begin position="637"/>
        <end position="649"/>
    </location>
</feature>
<reference evidence="3" key="1">
    <citation type="submission" date="2022-01" db="EMBL/GenBank/DDBJ databases">
        <authorList>
            <person name="Braso-Vives M."/>
        </authorList>
    </citation>
    <scope>NUCLEOTIDE SEQUENCE</scope>
</reference>
<name>A0A8J9ZCD7_BRALA</name>
<evidence type="ECO:0000259" key="2">
    <source>
        <dbReference type="Pfam" id="PF18479"/>
    </source>
</evidence>
<protein>
    <submittedName>
        <fullName evidence="3">ZNF451 protein</fullName>
    </submittedName>
</protein>
<proteinExistence type="predicted"/>
<dbReference type="EMBL" id="OV696704">
    <property type="protein sequence ID" value="CAH1251947.1"/>
    <property type="molecule type" value="Genomic_DNA"/>
</dbReference>
<sequence length="1013" mass="111507">MMGGPGIGHMQQLQHQRMMGNAQQQQGMMGAQLARMGQQGMMGGPQHRMAGPSVHPQGMMGAQQHRMGMPGVSQQGMMGAQHPRMVSPVVSQQGIMGAHPRMASPVLSQQGIMGAHPRMVSPVVNQQGMMGAQHPRMAGPGVCQQGMMGNQMLRPGVSQQSMMGTAQPRMLGATAQSLGMDPRVNQQLMMQRQQQRMMGPAVSQQSMIGMQQQRMIGVNQQRSVGPGQMQQGMMGAQPHGPHLPQQSMMGTTDGSHLGAQQQRIMVTILPEHGAVGPSSQRIVESTHGVSERQVIEIKTSGDALIDSQWEKQNGATRSNNVNIVISPQEDLPRYDAPSSTANTVSPRASTLRTLVEVPLSFDTGVSEKQVYTKDVDHRLLKPDLDPGILKDGDVDYRTLVPIRPAEEEDLNILETTPDKPSSTKDIPLKLLVKLKPLKPLQKAPPPVETSKAEPKIDPENSSPTKDSKDPPKPGLVPVPSKGSANKSKITLKLIDRTAKQKRTEEDVTYGSIPALLDHSVQMRRLSLSMEPTQQEILSALEEDCGCMNLFSPQVEQTITEKTEMSDNKPIRLLSLSELSAEDKTGTVQELVETKVCPSLREEDIDISSSPEVFGVLSVPATEPEMVATSTEPDHLFSSDSKSGETPTELSENHNIEQTQDESEDNLRENLPFQTHSKGPLKSFPLASQDKEERQARDDELIQTSLDAMVEPSEVQNIAISFKNPIAEAFEPNKPGSPLLSLALKLTRLHKRNVAKSYNGKHLRRTISVIEEGMENRNTGVKEKNNPGKELRPDHNFQGDSIFKKEPAANFPAPPNKFSEGSMEPNTLQEQSKNGVQGEIQVEETTSSKVRKVTFSEADYSQDDPSTWPQGISLQAMKHVVLVDLGCWPQFFQSLPKGHLEDTFVWGFQDAKTSWRPPISCDEYCRLSRKRHFFLHPPCGSVDSAICMVAGKLDSYLPRHLPFTLLPGPPGFAQLQQRWKKCRREGNLINPNTADLQNILQHLFSTEDSSTSTS</sequence>
<feature type="region of interest" description="Disordered" evidence="1">
    <location>
        <begin position="437"/>
        <end position="489"/>
    </location>
</feature>
<feature type="compositionally biased region" description="Polar residues" evidence="1">
    <location>
        <begin position="823"/>
        <end position="834"/>
    </location>
</feature>
<feature type="compositionally biased region" description="Basic and acidic residues" evidence="1">
    <location>
        <begin position="779"/>
        <end position="800"/>
    </location>
</feature>
<feature type="compositionally biased region" description="Basic and acidic residues" evidence="1">
    <location>
        <begin position="688"/>
        <end position="697"/>
    </location>
</feature>
<dbReference type="Pfam" id="PF18479">
    <property type="entry name" value="PIN_11"/>
    <property type="match status" value="1"/>
</dbReference>
<dbReference type="AlphaFoldDB" id="A0A8J9ZCD7"/>
<accession>A0A8J9ZCD7</accession>
<dbReference type="InterPro" id="IPR041192">
    <property type="entry name" value="PIN_11"/>
</dbReference>
<evidence type="ECO:0000313" key="3">
    <source>
        <dbReference type="EMBL" id="CAH1251947.1"/>
    </source>
</evidence>
<evidence type="ECO:0000256" key="1">
    <source>
        <dbReference type="SAM" id="MobiDB-lite"/>
    </source>
</evidence>
<feature type="domain" description="ZNF451 PIN-like" evidence="2">
    <location>
        <begin position="876"/>
        <end position="987"/>
    </location>
</feature>
<organism evidence="3 4">
    <name type="scientific">Branchiostoma lanceolatum</name>
    <name type="common">Common lancelet</name>
    <name type="synonym">Amphioxus lanceolatum</name>
    <dbReference type="NCBI Taxonomy" id="7740"/>
    <lineage>
        <taxon>Eukaryota</taxon>
        <taxon>Metazoa</taxon>
        <taxon>Chordata</taxon>
        <taxon>Cephalochordata</taxon>
        <taxon>Leptocardii</taxon>
        <taxon>Amphioxiformes</taxon>
        <taxon>Branchiostomatidae</taxon>
        <taxon>Branchiostoma</taxon>
    </lineage>
</organism>
<feature type="region of interest" description="Disordered" evidence="1">
    <location>
        <begin position="815"/>
        <end position="836"/>
    </location>
</feature>
<dbReference type="Proteomes" id="UP000838412">
    <property type="component" value="Chromosome 19"/>
</dbReference>
<dbReference type="OrthoDB" id="10371967at2759"/>